<dbReference type="GO" id="GO:0006518">
    <property type="term" value="P:peptide metabolic process"/>
    <property type="evidence" value="ECO:0007669"/>
    <property type="project" value="TreeGrafter"/>
</dbReference>
<evidence type="ECO:0000256" key="4">
    <source>
        <dbReference type="ARBA" id="ARBA00022801"/>
    </source>
</evidence>
<organism evidence="9 10">
    <name type="scientific">Candidatus Wolfebacteria bacterium GW2011_GWE2_44_13</name>
    <dbReference type="NCBI Taxonomy" id="1619017"/>
    <lineage>
        <taxon>Bacteria</taxon>
        <taxon>Candidatus Wolfeibacteriota</taxon>
    </lineage>
</organism>
<evidence type="ECO:0000256" key="6">
    <source>
        <dbReference type="ARBA" id="ARBA00023049"/>
    </source>
</evidence>
<comment type="cofactor">
    <cofactor evidence="7">
        <name>Zn(2+)</name>
        <dbReference type="ChEBI" id="CHEBI:29105"/>
    </cofactor>
    <text evidence="7">Binds 1 zinc ion.</text>
</comment>
<sequence>MNRKAYTSEDFAWVNWTPEIIKQKINEAIEAKKVCYAVIKAIAPSERTFTNTVFAIESSEYEHIDAIAQVEFLMHVSPLAEVRDTAQEMVDVLQKAIVDIEYDPDMYRAMQEYAAKDDLLVGADKELFDDMMRTYKRMGFVLEPEKQQTLKDNLKEIAELATGFEKAIADHQDHIVVRKEELRGLPEAYINGLKQDEEGNYIVTLAYPDYIPFSERCDSAPRRKELIDKFNRRGGPANIERLKRILELRTENAMVLGYPNHAAFKLEDRMAKTVEMVTEFYKDLQKIVTNPAKLDLQLLAEMKKKELGDSSARLAYYDIGYYIQRDKMQGYAVDDEVTREYFPLERVLDTMFDLYASVLGLQFVRENFPAWHESVLWYRVDNANGSLVGYFSLDLFPREGKYGHAMMHPHVQGRRASRELDAPYVTPTCGVVANFNPSSGTTPSLLSHNEVQTLFHEFGHAMHSLVTTAVHMSQAGTNTARDFVEAPSQMFEYWVWEREILKKMSKHYVTSEPLPDELIDRMIRSKNHAQGYSILRQLFLGSLDMTFHTATEPIDPVAVYADLYKQMFELEPAQDQLWPAGFGHLMHYDAGYYGYLWSEVYAADMFARFRTEGVMSPTIGMEYRKKILEVGSSRDEMESVKDFLGRMPNHKAFLADMGLASHDEKGGEASE</sequence>
<dbReference type="InterPro" id="IPR024077">
    <property type="entry name" value="Neurolysin/TOP_dom2"/>
</dbReference>
<protein>
    <submittedName>
        <fullName evidence="9">Zn-dependent oligopeptidase</fullName>
    </submittedName>
</protein>
<dbReference type="PANTHER" id="PTHR11804">
    <property type="entry name" value="PROTEASE M3 THIMET OLIGOPEPTIDASE-RELATED"/>
    <property type="match status" value="1"/>
</dbReference>
<dbReference type="InterPro" id="IPR045090">
    <property type="entry name" value="Pept_M3A_M3B"/>
</dbReference>
<name>A0A0G1H835_9BACT</name>
<comment type="caution">
    <text evidence="9">The sequence shown here is derived from an EMBL/GenBank/DDBJ whole genome shotgun (WGS) entry which is preliminary data.</text>
</comment>
<feature type="domain" description="Peptidase M3A/M3B catalytic" evidence="8">
    <location>
        <begin position="217"/>
        <end position="658"/>
    </location>
</feature>
<evidence type="ECO:0000313" key="10">
    <source>
        <dbReference type="Proteomes" id="UP000034051"/>
    </source>
</evidence>
<keyword evidence="2 7" id="KW-0645">Protease</keyword>
<dbReference type="GO" id="GO:0046872">
    <property type="term" value="F:metal ion binding"/>
    <property type="evidence" value="ECO:0007669"/>
    <property type="project" value="UniProtKB-UniRule"/>
</dbReference>
<reference evidence="9 10" key="1">
    <citation type="journal article" date="2015" name="Nature">
        <title>rRNA introns, odd ribosomes, and small enigmatic genomes across a large radiation of phyla.</title>
        <authorList>
            <person name="Brown C.T."/>
            <person name="Hug L.A."/>
            <person name="Thomas B.C."/>
            <person name="Sharon I."/>
            <person name="Castelle C.J."/>
            <person name="Singh A."/>
            <person name="Wilkins M.J."/>
            <person name="Williams K.H."/>
            <person name="Banfield J.F."/>
        </authorList>
    </citation>
    <scope>NUCLEOTIDE SEQUENCE [LARGE SCALE GENOMIC DNA]</scope>
</reference>
<evidence type="ECO:0000256" key="3">
    <source>
        <dbReference type="ARBA" id="ARBA00022723"/>
    </source>
</evidence>
<keyword evidence="6 7" id="KW-0482">Metalloprotease</keyword>
<dbReference type="AlphaFoldDB" id="A0A0G1H835"/>
<dbReference type="SUPFAM" id="SSF55486">
    <property type="entry name" value="Metalloproteases ('zincins'), catalytic domain"/>
    <property type="match status" value="1"/>
</dbReference>
<evidence type="ECO:0000259" key="8">
    <source>
        <dbReference type="Pfam" id="PF01432"/>
    </source>
</evidence>
<dbReference type="Gene3D" id="3.40.390.10">
    <property type="entry name" value="Collagenase (Catalytic Domain)"/>
    <property type="match status" value="1"/>
</dbReference>
<dbReference type="EMBL" id="LCHW01000001">
    <property type="protein sequence ID" value="KKT43561.1"/>
    <property type="molecule type" value="Genomic_DNA"/>
</dbReference>
<dbReference type="InterPro" id="IPR024080">
    <property type="entry name" value="Neurolysin/TOP_N"/>
</dbReference>
<keyword evidence="5 7" id="KW-0862">Zinc</keyword>
<dbReference type="Gene3D" id="1.20.1050.40">
    <property type="entry name" value="Endopeptidase. Chain P, domain 1"/>
    <property type="match status" value="1"/>
</dbReference>
<evidence type="ECO:0000256" key="1">
    <source>
        <dbReference type="ARBA" id="ARBA00006040"/>
    </source>
</evidence>
<evidence type="ECO:0000313" key="9">
    <source>
        <dbReference type="EMBL" id="KKT43561.1"/>
    </source>
</evidence>
<dbReference type="GO" id="GO:0004222">
    <property type="term" value="F:metalloendopeptidase activity"/>
    <property type="evidence" value="ECO:0007669"/>
    <property type="project" value="InterPro"/>
</dbReference>
<dbReference type="Proteomes" id="UP000034051">
    <property type="component" value="Unassembled WGS sequence"/>
</dbReference>
<accession>A0A0G1H835</accession>
<dbReference type="PANTHER" id="PTHR11804:SF84">
    <property type="entry name" value="SACCHAROLYSIN"/>
    <property type="match status" value="1"/>
</dbReference>
<dbReference type="InterPro" id="IPR024079">
    <property type="entry name" value="MetalloPept_cat_dom_sf"/>
</dbReference>
<dbReference type="CDD" id="cd06455">
    <property type="entry name" value="M3A_TOP"/>
    <property type="match status" value="1"/>
</dbReference>
<keyword evidence="4 7" id="KW-0378">Hydrolase</keyword>
<dbReference type="GO" id="GO:0006508">
    <property type="term" value="P:proteolysis"/>
    <property type="evidence" value="ECO:0007669"/>
    <property type="project" value="UniProtKB-KW"/>
</dbReference>
<evidence type="ECO:0000256" key="5">
    <source>
        <dbReference type="ARBA" id="ARBA00022833"/>
    </source>
</evidence>
<keyword evidence="3 7" id="KW-0479">Metal-binding</keyword>
<proteinExistence type="inferred from homology"/>
<dbReference type="InterPro" id="IPR001567">
    <property type="entry name" value="Pept_M3A_M3B_dom"/>
</dbReference>
<gene>
    <name evidence="9" type="ORF">UW32_C0001G0153</name>
</gene>
<dbReference type="PATRIC" id="fig|1619017.3.peg.158"/>
<dbReference type="Pfam" id="PF01432">
    <property type="entry name" value="Peptidase_M3"/>
    <property type="match status" value="1"/>
</dbReference>
<dbReference type="Gene3D" id="1.10.1370.10">
    <property type="entry name" value="Neurolysin, domain 3"/>
    <property type="match status" value="1"/>
</dbReference>
<comment type="similarity">
    <text evidence="1 7">Belongs to the peptidase M3 family.</text>
</comment>
<evidence type="ECO:0000256" key="2">
    <source>
        <dbReference type="ARBA" id="ARBA00022670"/>
    </source>
</evidence>
<evidence type="ECO:0000256" key="7">
    <source>
        <dbReference type="RuleBase" id="RU003435"/>
    </source>
</evidence>